<dbReference type="SMART" id="SM00490">
    <property type="entry name" value="HELICc"/>
    <property type="match status" value="1"/>
</dbReference>
<gene>
    <name evidence="7" type="ORF">NEF87_002760</name>
</gene>
<organism evidence="7 8">
    <name type="scientific">Candidatus Lokiarchaeum ossiferum</name>
    <dbReference type="NCBI Taxonomy" id="2951803"/>
    <lineage>
        <taxon>Archaea</taxon>
        <taxon>Promethearchaeati</taxon>
        <taxon>Promethearchaeota</taxon>
        <taxon>Promethearchaeia</taxon>
        <taxon>Promethearchaeales</taxon>
        <taxon>Promethearchaeaceae</taxon>
        <taxon>Candidatus Lokiarchaeum</taxon>
    </lineage>
</organism>
<feature type="domain" description="Helicase ATP-binding" evidence="5">
    <location>
        <begin position="313"/>
        <end position="494"/>
    </location>
</feature>
<dbReference type="InterPro" id="IPR027417">
    <property type="entry name" value="P-loop_NTPase"/>
</dbReference>
<reference evidence="7" key="1">
    <citation type="submission" date="2022-09" db="EMBL/GenBank/DDBJ databases">
        <title>Actin cytoskeleton and complex cell architecture in an #Asgard archaeon.</title>
        <authorList>
            <person name="Ponce Toledo R.I."/>
            <person name="Schleper C."/>
            <person name="Rodrigues Oliveira T."/>
            <person name="Wollweber F."/>
            <person name="Xu J."/>
            <person name="Rittmann S."/>
            <person name="Klingl A."/>
            <person name="Pilhofer M."/>
        </authorList>
    </citation>
    <scope>NUCLEOTIDE SEQUENCE</scope>
    <source>
        <strain evidence="7">B-35</strain>
    </source>
</reference>
<dbReference type="CDD" id="cd17921">
    <property type="entry name" value="DEXHc_Ski2"/>
    <property type="match status" value="1"/>
</dbReference>
<dbReference type="InterPro" id="IPR014001">
    <property type="entry name" value="Helicase_ATP-bd"/>
</dbReference>
<evidence type="ECO:0000313" key="8">
    <source>
        <dbReference type="Proteomes" id="UP001208689"/>
    </source>
</evidence>
<keyword evidence="2" id="KW-0378">Hydrolase</keyword>
<dbReference type="Pfam" id="PF18151">
    <property type="entry name" value="DUF5601"/>
    <property type="match status" value="1"/>
</dbReference>
<dbReference type="PANTHER" id="PTHR47961:SF6">
    <property type="entry name" value="DNA-DIRECTED DNA POLYMERASE"/>
    <property type="match status" value="1"/>
</dbReference>
<sequence length="1065" mass="123827">MEAENFKILNLKNESEEIKMFQIIKEKQIYNNFNEQKQLSISELKSIENLIFINEFAIIENWNFAFETKDERNVEKEKFSKLCFDQFKLMETLPIPEKPLRKIKFIIKLASYAYLGEKWEDIQRYLTKNESKIIFNLDEEEKWDKKLFYTIFHSFFYLIKKNTWEDLSKSIDMIVELRKNQHEFERNYLDNKPENQKFQSAHELASLYHLAKSTELISLYLTHGKPPNIIETLEFHKKNSLIHSEKGQLQDLNYLQRLIHLTYKKMIFNSIWYTANRINSRFSKYANILTNPESSKPIYEFMYPQRIALLEQGLLNPVSKAIVVNLPTSSGKTLIAKFRILQALNQFAEEKGWIAYIVPTRTLVNQVTNDLRRDLSIEPLSIKVEKMSGALEIDSFEDNLINQRNFFDILVTTPEKFSLLVRQDIEKNLQRNLVLTIIDEAHNIGDETRGLNLELLLSVIMRDCPKNRFLLLTPFIPNNHQIAEWLDPQNPRSIKIQMDWQPNQSIIGLYSIEGSKRNVSSYFEPKITSDKKIKIKSKIKLSEETHSKYPFSKYKNTKYILSSYIAQKVIEKKKNNENIIITVKTKDSTWKLAEELYQVLPKKKKNSANTSLVMNYISDEISEKFPLIKLLEKGIGIHHAGLPDEIRYLMEWLMKNNDLSILISTTTIVAGINFPVSSIIMASYSYPYKTMPASDFMNLTGRVGRIYQSIIGTVGIIVTNDKEKIKASKFIHESIKAIISILVKMVNEFIALGENKELQDFTYLPEWSTFAQYISHMYNQADSLSNFLSNLEITLNSTYGYRQLEEEKKEVLLEAVEKYVMKLDKNKGIAKLSDLTGFCPETIKKTLKSVKDKNLKEIDWTSSHIFSSESGVLADMVGIMIDKIPEISQDLNSIKADEFRQGSYIASIINDWVGGKKIDEISNLHFSGIDINSITKCISVIYSKIINLSTWGLSSIQKLTYNDKDRQLMSIDEQRKLSNLPAMIYYGVNTDEGILMRINNVPRTIANRIGKIYCKSNKKIYDVNSYEVVNWLSDLESSKWIDPKKKSKMKGEDYKNLWKILNGKK</sequence>
<evidence type="ECO:0000259" key="5">
    <source>
        <dbReference type="PROSITE" id="PS51192"/>
    </source>
</evidence>
<proteinExistence type="predicted"/>
<evidence type="ECO:0000256" key="4">
    <source>
        <dbReference type="ARBA" id="ARBA00022840"/>
    </source>
</evidence>
<dbReference type="InterPro" id="IPR041545">
    <property type="entry name" value="DUF5601"/>
</dbReference>
<dbReference type="PROSITE" id="PS51192">
    <property type="entry name" value="HELICASE_ATP_BIND_1"/>
    <property type="match status" value="1"/>
</dbReference>
<name>A0ABY6HSS8_9ARCH</name>
<protein>
    <recommendedName>
        <fullName evidence="9">DEAD/DEAH box helicase</fullName>
    </recommendedName>
</protein>
<feature type="domain" description="Helicase C-terminal" evidence="6">
    <location>
        <begin position="564"/>
        <end position="750"/>
    </location>
</feature>
<evidence type="ECO:0000313" key="7">
    <source>
        <dbReference type="EMBL" id="UYP46475.1"/>
    </source>
</evidence>
<accession>A0ABY6HSS8</accession>
<dbReference type="Proteomes" id="UP001208689">
    <property type="component" value="Chromosome"/>
</dbReference>
<dbReference type="PROSITE" id="PS51194">
    <property type="entry name" value="HELICASE_CTER"/>
    <property type="match status" value="1"/>
</dbReference>
<dbReference type="EMBL" id="CP104013">
    <property type="protein sequence ID" value="UYP46475.1"/>
    <property type="molecule type" value="Genomic_DNA"/>
</dbReference>
<dbReference type="InterPro" id="IPR001650">
    <property type="entry name" value="Helicase_C-like"/>
</dbReference>
<dbReference type="SMART" id="SM00487">
    <property type="entry name" value="DEXDc"/>
    <property type="match status" value="1"/>
</dbReference>
<keyword evidence="4" id="KW-0067">ATP-binding</keyword>
<evidence type="ECO:0008006" key="9">
    <source>
        <dbReference type="Google" id="ProtNLM"/>
    </source>
</evidence>
<evidence type="ECO:0000256" key="1">
    <source>
        <dbReference type="ARBA" id="ARBA00022741"/>
    </source>
</evidence>
<dbReference type="InterPro" id="IPR011545">
    <property type="entry name" value="DEAD/DEAH_box_helicase_dom"/>
</dbReference>
<evidence type="ECO:0000256" key="2">
    <source>
        <dbReference type="ARBA" id="ARBA00022801"/>
    </source>
</evidence>
<dbReference type="Pfam" id="PF00270">
    <property type="entry name" value="DEAD"/>
    <property type="match status" value="1"/>
</dbReference>
<dbReference type="InterPro" id="IPR050474">
    <property type="entry name" value="Hel308_SKI2-like"/>
</dbReference>
<keyword evidence="8" id="KW-1185">Reference proteome</keyword>
<keyword evidence="3" id="KW-0347">Helicase</keyword>
<dbReference type="PANTHER" id="PTHR47961">
    <property type="entry name" value="DNA POLYMERASE THETA, PUTATIVE (AFU_ORTHOLOGUE AFUA_1G05260)-RELATED"/>
    <property type="match status" value="1"/>
</dbReference>
<evidence type="ECO:0000256" key="3">
    <source>
        <dbReference type="ARBA" id="ARBA00022806"/>
    </source>
</evidence>
<dbReference type="SUPFAM" id="SSF52540">
    <property type="entry name" value="P-loop containing nucleoside triphosphate hydrolases"/>
    <property type="match status" value="1"/>
</dbReference>
<evidence type="ECO:0000259" key="6">
    <source>
        <dbReference type="PROSITE" id="PS51194"/>
    </source>
</evidence>
<dbReference type="Gene3D" id="3.40.50.300">
    <property type="entry name" value="P-loop containing nucleotide triphosphate hydrolases"/>
    <property type="match status" value="2"/>
</dbReference>
<keyword evidence="1" id="KW-0547">Nucleotide-binding</keyword>